<dbReference type="RefSeq" id="WP_075062077.1">
    <property type="nucleotide sequence ID" value="NZ_LGCL01000016.1"/>
</dbReference>
<dbReference type="AlphaFoldDB" id="A0A0N8GNR0"/>
<evidence type="ECO:0000313" key="8">
    <source>
        <dbReference type="EMBL" id="KPL78794.1"/>
    </source>
</evidence>
<dbReference type="OrthoDB" id="9780685at2"/>
<gene>
    <name evidence="8" type="ORF">ADN00_06085</name>
</gene>
<dbReference type="PATRIC" id="fig|1134406.4.peg.1696"/>
<accession>A0A0N8GNR0</accession>
<dbReference type="Pfam" id="PF01053">
    <property type="entry name" value="Cys_Met_Meta_PP"/>
    <property type="match status" value="1"/>
</dbReference>
<sequence length="433" mass="46772">MLTNQQPRPFGFTTRQLHAGQQPDPATNSLAVPIYQTTSYVFNSTEHAANLFSLKESGNIYTRIMNPTNDVLEQRIADLEGGAGALAVSSGHAAQAHAIFTLAGAGDHIVSSSTLYGGTHTQFAHSFKRLGIEVTFVNPRDPESFRRAIRDNTKLIYGETLGNPQINVFPFEEVASIACQSGIPLMIDNTFATPYLARPFEYGANIVVHSATKFIGGHGTSLGGLIVDGGNFEWKGNPRFPNFNTPDESYHGLVFADLAESGTPPYITKARVQVLRDFGSSLAPFNAFLFLQGLETLSLRMERHVSNAQKAAEFLEAHPKVAWVAYPGLKTSPDYAAAQKYLPKGPGAILGFGIKGGAPAGMKFIESLKLFSHLANIGDAKSLAIHPATTTHSQLTEEQQISAGVSPDFIRLSIGLEDIEDILWDLDQALQAA</sequence>
<evidence type="ECO:0000256" key="3">
    <source>
        <dbReference type="ARBA" id="ARBA00022679"/>
    </source>
</evidence>
<dbReference type="GO" id="GO:0030170">
    <property type="term" value="F:pyridoxal phosphate binding"/>
    <property type="evidence" value="ECO:0007669"/>
    <property type="project" value="InterPro"/>
</dbReference>
<organism evidence="8 9">
    <name type="scientific">Ornatilinea apprima</name>
    <dbReference type="NCBI Taxonomy" id="1134406"/>
    <lineage>
        <taxon>Bacteria</taxon>
        <taxon>Bacillati</taxon>
        <taxon>Chloroflexota</taxon>
        <taxon>Anaerolineae</taxon>
        <taxon>Anaerolineales</taxon>
        <taxon>Anaerolineaceae</taxon>
        <taxon>Ornatilinea</taxon>
    </lineage>
</organism>
<dbReference type="EC" id="2.5.1.49" evidence="8"/>
<dbReference type="FunFam" id="3.40.640.10:FF:000035">
    <property type="entry name" value="O-succinylhomoserine sulfhydrylase"/>
    <property type="match status" value="1"/>
</dbReference>
<dbReference type="NCBIfam" id="TIGR01326">
    <property type="entry name" value="OAH_OAS_sulfhy"/>
    <property type="match status" value="1"/>
</dbReference>
<keyword evidence="9" id="KW-1185">Reference proteome</keyword>
<name>A0A0N8GNR0_9CHLR</name>
<dbReference type="Gene3D" id="3.40.640.10">
    <property type="entry name" value="Type I PLP-dependent aspartate aminotransferase-like (Major domain)"/>
    <property type="match status" value="1"/>
</dbReference>
<comment type="cofactor">
    <cofactor evidence="1 6">
        <name>pyridoxal 5'-phosphate</name>
        <dbReference type="ChEBI" id="CHEBI:597326"/>
    </cofactor>
</comment>
<comment type="similarity">
    <text evidence="2 6">Belongs to the trans-sulfuration enzymes family.</text>
</comment>
<dbReference type="GO" id="GO:0071269">
    <property type="term" value="P:L-homocysteine biosynthetic process"/>
    <property type="evidence" value="ECO:0007669"/>
    <property type="project" value="TreeGrafter"/>
</dbReference>
<keyword evidence="4 5" id="KW-0663">Pyridoxal phosphate</keyword>
<evidence type="ECO:0000256" key="5">
    <source>
        <dbReference type="PIRSR" id="PIRSR001434-2"/>
    </source>
</evidence>
<dbReference type="InterPro" id="IPR015421">
    <property type="entry name" value="PyrdxlP-dep_Trfase_major"/>
</dbReference>
<evidence type="ECO:0000256" key="6">
    <source>
        <dbReference type="RuleBase" id="RU362118"/>
    </source>
</evidence>
<dbReference type="PIRSF" id="PIRSF001434">
    <property type="entry name" value="CGS"/>
    <property type="match status" value="1"/>
</dbReference>
<dbReference type="Proteomes" id="UP000050417">
    <property type="component" value="Unassembled WGS sequence"/>
</dbReference>
<evidence type="ECO:0000256" key="7">
    <source>
        <dbReference type="SAM" id="MobiDB-lite"/>
    </source>
</evidence>
<keyword evidence="3 8" id="KW-0808">Transferase</keyword>
<evidence type="ECO:0000256" key="1">
    <source>
        <dbReference type="ARBA" id="ARBA00001933"/>
    </source>
</evidence>
<proteinExistence type="inferred from homology"/>
<protein>
    <submittedName>
        <fullName evidence="8">O-acetylhomoserine aminocarboxypropyltransferase</fullName>
        <ecNumber evidence="8">2.5.1.49</ecNumber>
    </submittedName>
</protein>
<comment type="caution">
    <text evidence="8">The sequence shown here is derived from an EMBL/GenBank/DDBJ whole genome shotgun (WGS) entry which is preliminary data.</text>
</comment>
<dbReference type="InterPro" id="IPR000277">
    <property type="entry name" value="Cys/Met-Metab_PyrdxlP-dep_enz"/>
</dbReference>
<dbReference type="SUPFAM" id="SSF53383">
    <property type="entry name" value="PLP-dependent transferases"/>
    <property type="match status" value="1"/>
</dbReference>
<dbReference type="GO" id="GO:0003961">
    <property type="term" value="F:O-acetylhomoserine aminocarboxypropyltransferase activity"/>
    <property type="evidence" value="ECO:0007669"/>
    <property type="project" value="UniProtKB-EC"/>
</dbReference>
<dbReference type="InterPro" id="IPR006235">
    <property type="entry name" value="OAc-hSer/O-AcSer_sulfhydrylase"/>
</dbReference>
<evidence type="ECO:0000256" key="2">
    <source>
        <dbReference type="ARBA" id="ARBA00009077"/>
    </source>
</evidence>
<feature type="modified residue" description="N6-(pyridoxal phosphate)lysine" evidence="5">
    <location>
        <position position="213"/>
    </location>
</feature>
<dbReference type="EMBL" id="LGCL01000016">
    <property type="protein sequence ID" value="KPL78794.1"/>
    <property type="molecule type" value="Genomic_DNA"/>
</dbReference>
<dbReference type="GO" id="GO:0006535">
    <property type="term" value="P:cysteine biosynthetic process from serine"/>
    <property type="evidence" value="ECO:0007669"/>
    <property type="project" value="TreeGrafter"/>
</dbReference>
<dbReference type="CDD" id="cd00614">
    <property type="entry name" value="CGS_like"/>
    <property type="match status" value="1"/>
</dbReference>
<dbReference type="GO" id="GO:0005737">
    <property type="term" value="C:cytoplasm"/>
    <property type="evidence" value="ECO:0007669"/>
    <property type="project" value="TreeGrafter"/>
</dbReference>
<dbReference type="Gene3D" id="3.90.1150.10">
    <property type="entry name" value="Aspartate Aminotransferase, domain 1"/>
    <property type="match status" value="1"/>
</dbReference>
<dbReference type="PANTHER" id="PTHR43797:SF2">
    <property type="entry name" value="HOMOCYSTEINE_CYSTEINE SYNTHASE"/>
    <property type="match status" value="1"/>
</dbReference>
<dbReference type="InterPro" id="IPR015422">
    <property type="entry name" value="PyrdxlP-dep_Trfase_small"/>
</dbReference>
<reference evidence="8 9" key="1">
    <citation type="submission" date="2015-07" db="EMBL/GenBank/DDBJ databases">
        <title>Genome sequence of Ornatilinea apprima DSM 23815.</title>
        <authorList>
            <person name="Hemp J."/>
            <person name="Ward L.M."/>
            <person name="Pace L.A."/>
            <person name="Fischer W.W."/>
        </authorList>
    </citation>
    <scope>NUCLEOTIDE SEQUENCE [LARGE SCALE GENOMIC DNA]</scope>
    <source>
        <strain evidence="8 9">P3M-1</strain>
    </source>
</reference>
<dbReference type="InterPro" id="IPR015424">
    <property type="entry name" value="PyrdxlP-dep_Trfase"/>
</dbReference>
<dbReference type="STRING" id="1134406.ADN00_06085"/>
<dbReference type="GO" id="GO:0019346">
    <property type="term" value="P:transsulfuration"/>
    <property type="evidence" value="ECO:0007669"/>
    <property type="project" value="InterPro"/>
</dbReference>
<evidence type="ECO:0000256" key="4">
    <source>
        <dbReference type="ARBA" id="ARBA00022898"/>
    </source>
</evidence>
<dbReference type="GO" id="GO:0004124">
    <property type="term" value="F:cysteine synthase activity"/>
    <property type="evidence" value="ECO:0007669"/>
    <property type="project" value="TreeGrafter"/>
</dbReference>
<evidence type="ECO:0000313" key="9">
    <source>
        <dbReference type="Proteomes" id="UP000050417"/>
    </source>
</evidence>
<feature type="region of interest" description="Disordered" evidence="7">
    <location>
        <begin position="1"/>
        <end position="25"/>
    </location>
</feature>
<dbReference type="PANTHER" id="PTHR43797">
    <property type="entry name" value="HOMOCYSTEINE/CYSTEINE SYNTHASE"/>
    <property type="match status" value="1"/>
</dbReference>